<name>A0AA41UKB2_9BACT</name>
<gene>
    <name evidence="5" type="ORF">MRX98_06590</name>
</gene>
<dbReference type="SMART" id="SM00448">
    <property type="entry name" value="REC"/>
    <property type="match status" value="1"/>
</dbReference>
<dbReference type="PANTHER" id="PTHR44591">
    <property type="entry name" value="STRESS RESPONSE REGULATOR PROTEIN 1"/>
    <property type="match status" value="1"/>
</dbReference>
<dbReference type="GO" id="GO:0000160">
    <property type="term" value="P:phosphorelay signal transduction system"/>
    <property type="evidence" value="ECO:0007669"/>
    <property type="project" value="UniProtKB-KW"/>
</dbReference>
<dbReference type="Gene3D" id="3.40.50.2300">
    <property type="match status" value="1"/>
</dbReference>
<evidence type="ECO:0000256" key="3">
    <source>
        <dbReference type="PROSITE-ProRule" id="PRU00169"/>
    </source>
</evidence>
<dbReference type="PANTHER" id="PTHR44591:SF14">
    <property type="entry name" value="PROTEIN PILG"/>
    <property type="match status" value="1"/>
</dbReference>
<keyword evidence="1 3" id="KW-0597">Phosphoprotein</keyword>
<evidence type="ECO:0000256" key="2">
    <source>
        <dbReference type="ARBA" id="ARBA00023012"/>
    </source>
</evidence>
<dbReference type="EMBL" id="JALJRB010000005">
    <property type="protein sequence ID" value="MCJ8500236.1"/>
    <property type="molecule type" value="Genomic_DNA"/>
</dbReference>
<dbReference type="InterPro" id="IPR011006">
    <property type="entry name" value="CheY-like_superfamily"/>
</dbReference>
<sequence>MDSTRASTRCNIVIVDDDQLVRDFAAHAVIFHTNRRIVALENGFDGWQYIQNRRHEVDMVIADAHLPDMDGLELLTLVKQDDPGKRFILTSSNGTHEQTAGRLGADAFLAKPYDVQDLLRIIQELVRTHGATRPTQATIAFPTPDHKPS</sequence>
<feature type="domain" description="Response regulatory" evidence="4">
    <location>
        <begin position="11"/>
        <end position="126"/>
    </location>
</feature>
<dbReference type="InterPro" id="IPR050595">
    <property type="entry name" value="Bact_response_regulator"/>
</dbReference>
<protein>
    <submittedName>
        <fullName evidence="5">Response regulator</fullName>
    </submittedName>
</protein>
<dbReference type="AlphaFoldDB" id="A0AA41UKB2"/>
<dbReference type="RefSeq" id="WP_246904114.1">
    <property type="nucleotide sequence ID" value="NZ_JALJRB010000005.1"/>
</dbReference>
<evidence type="ECO:0000313" key="6">
    <source>
        <dbReference type="Proteomes" id="UP001165427"/>
    </source>
</evidence>
<dbReference type="Proteomes" id="UP001165427">
    <property type="component" value="Unassembled WGS sequence"/>
</dbReference>
<keyword evidence="6" id="KW-1185">Reference proteome</keyword>
<dbReference type="PROSITE" id="PS50110">
    <property type="entry name" value="RESPONSE_REGULATORY"/>
    <property type="match status" value="1"/>
</dbReference>
<accession>A0AA41UKB2</accession>
<organism evidence="5 6">
    <name type="scientific">Desulfatitalea alkaliphila</name>
    <dbReference type="NCBI Taxonomy" id="2929485"/>
    <lineage>
        <taxon>Bacteria</taxon>
        <taxon>Pseudomonadati</taxon>
        <taxon>Thermodesulfobacteriota</taxon>
        <taxon>Desulfobacteria</taxon>
        <taxon>Desulfobacterales</taxon>
        <taxon>Desulfosarcinaceae</taxon>
        <taxon>Desulfatitalea</taxon>
    </lineage>
</organism>
<dbReference type="Pfam" id="PF00072">
    <property type="entry name" value="Response_reg"/>
    <property type="match status" value="1"/>
</dbReference>
<evidence type="ECO:0000313" key="5">
    <source>
        <dbReference type="EMBL" id="MCJ8500236.1"/>
    </source>
</evidence>
<comment type="caution">
    <text evidence="5">The sequence shown here is derived from an EMBL/GenBank/DDBJ whole genome shotgun (WGS) entry which is preliminary data.</text>
</comment>
<keyword evidence="2" id="KW-0902">Two-component regulatory system</keyword>
<evidence type="ECO:0000256" key="1">
    <source>
        <dbReference type="ARBA" id="ARBA00022553"/>
    </source>
</evidence>
<dbReference type="InterPro" id="IPR001789">
    <property type="entry name" value="Sig_transdc_resp-reg_receiver"/>
</dbReference>
<reference evidence="5" key="1">
    <citation type="submission" date="2022-04" db="EMBL/GenBank/DDBJ databases">
        <title>Desulfatitalea alkaliphila sp. nov., a novel anaerobic sulfate-reducing bacterium isolated from terrestrial mud volcano, Taman Peninsula, Russia.</title>
        <authorList>
            <person name="Khomyakova M.A."/>
            <person name="Merkel A.Y."/>
            <person name="Slobodkin A.I."/>
        </authorList>
    </citation>
    <scope>NUCLEOTIDE SEQUENCE</scope>
    <source>
        <strain evidence="5">M08but</strain>
    </source>
</reference>
<feature type="modified residue" description="4-aspartylphosphate" evidence="3">
    <location>
        <position position="63"/>
    </location>
</feature>
<proteinExistence type="predicted"/>
<dbReference type="SUPFAM" id="SSF52172">
    <property type="entry name" value="CheY-like"/>
    <property type="match status" value="1"/>
</dbReference>
<evidence type="ECO:0000259" key="4">
    <source>
        <dbReference type="PROSITE" id="PS50110"/>
    </source>
</evidence>